<feature type="transmembrane region" description="Helical" evidence="6">
    <location>
        <begin position="183"/>
        <end position="205"/>
    </location>
</feature>
<dbReference type="PANTHER" id="PTHR22911:SF6">
    <property type="entry name" value="SOLUTE CARRIER FAMILY 35 MEMBER G1"/>
    <property type="match status" value="1"/>
</dbReference>
<feature type="transmembrane region" description="Helical" evidence="6">
    <location>
        <begin position="150"/>
        <end position="171"/>
    </location>
</feature>
<dbReference type="GO" id="GO:0016020">
    <property type="term" value="C:membrane"/>
    <property type="evidence" value="ECO:0007669"/>
    <property type="project" value="UniProtKB-SubCell"/>
</dbReference>
<evidence type="ECO:0000313" key="9">
    <source>
        <dbReference type="Proteomes" id="UP000785679"/>
    </source>
</evidence>
<gene>
    <name evidence="8" type="ORF">FGO68_gene5292</name>
</gene>
<dbReference type="AlphaFoldDB" id="A0A8J8SZX3"/>
<dbReference type="InterPro" id="IPR037185">
    <property type="entry name" value="EmrE-like"/>
</dbReference>
<protein>
    <recommendedName>
        <fullName evidence="7">EamA domain-containing protein</fullName>
    </recommendedName>
</protein>
<dbReference type="Pfam" id="PF00892">
    <property type="entry name" value="EamA"/>
    <property type="match status" value="1"/>
</dbReference>
<feature type="transmembrane region" description="Helical" evidence="6">
    <location>
        <begin position="305"/>
        <end position="324"/>
    </location>
</feature>
<organism evidence="8 9">
    <name type="scientific">Halteria grandinella</name>
    <dbReference type="NCBI Taxonomy" id="5974"/>
    <lineage>
        <taxon>Eukaryota</taxon>
        <taxon>Sar</taxon>
        <taxon>Alveolata</taxon>
        <taxon>Ciliophora</taxon>
        <taxon>Intramacronucleata</taxon>
        <taxon>Spirotrichea</taxon>
        <taxon>Stichotrichia</taxon>
        <taxon>Sporadotrichida</taxon>
        <taxon>Halteriidae</taxon>
        <taxon>Halteria</taxon>
    </lineage>
</organism>
<feature type="transmembrane region" description="Helical" evidence="6">
    <location>
        <begin position="94"/>
        <end position="116"/>
    </location>
</feature>
<dbReference type="SUPFAM" id="SSF103481">
    <property type="entry name" value="Multidrug resistance efflux transporter EmrE"/>
    <property type="match status" value="2"/>
</dbReference>
<keyword evidence="9" id="KW-1185">Reference proteome</keyword>
<dbReference type="OrthoDB" id="306876at2759"/>
<keyword evidence="4 6" id="KW-0472">Membrane</keyword>
<proteinExistence type="predicted"/>
<feature type="domain" description="EamA" evidence="7">
    <location>
        <begin position="48"/>
        <end position="167"/>
    </location>
</feature>
<sequence length="336" mass="37529">MQSDLKEPLLPTTQSKHPKIDPEGFRTPRWLGYVFQLTFVLQVCFQEILSKIAYQRNPDMAVPQLLFFIGIGSSLTFIILMGRDLKVYLSVERGYILSIFLRIALSMMLLGCVYTSVKYLPLIYIALSVNLNPIITVILSYLLLKKGLGLMDTAVLLISFGGVVVIILGTYDTTTQSTSNSDVSLVLPFIAMLLLPFVISASSILQRQMRKLSGYTLGSYLCFGMVAFFCPIAILTGKGLAIVQEFQWVDWGLVIVLGVNNAYMNITRIKASQHEEPAKLASVMYFQCVFQLLFDVLLFHTVFSGLSMIGIGIVLSIVTVRWIIGIRKQFFASSKI</sequence>
<evidence type="ECO:0000256" key="5">
    <source>
        <dbReference type="SAM" id="MobiDB-lite"/>
    </source>
</evidence>
<dbReference type="PANTHER" id="PTHR22911">
    <property type="entry name" value="ACYL-MALONYL CONDENSING ENZYME-RELATED"/>
    <property type="match status" value="1"/>
</dbReference>
<comment type="caution">
    <text evidence="8">The sequence shown here is derived from an EMBL/GenBank/DDBJ whole genome shotgun (WGS) entry which is preliminary data.</text>
</comment>
<dbReference type="Proteomes" id="UP000785679">
    <property type="component" value="Unassembled WGS sequence"/>
</dbReference>
<dbReference type="InterPro" id="IPR000620">
    <property type="entry name" value="EamA_dom"/>
</dbReference>
<evidence type="ECO:0000256" key="3">
    <source>
        <dbReference type="ARBA" id="ARBA00022989"/>
    </source>
</evidence>
<reference evidence="8" key="1">
    <citation type="submission" date="2019-06" db="EMBL/GenBank/DDBJ databases">
        <authorList>
            <person name="Zheng W."/>
        </authorList>
    </citation>
    <scope>NUCLEOTIDE SEQUENCE</scope>
    <source>
        <strain evidence="8">QDHG01</strain>
    </source>
</reference>
<evidence type="ECO:0000313" key="8">
    <source>
        <dbReference type="EMBL" id="TNV77029.1"/>
    </source>
</evidence>
<evidence type="ECO:0000256" key="4">
    <source>
        <dbReference type="ARBA" id="ARBA00023136"/>
    </source>
</evidence>
<accession>A0A8J8SZX3</accession>
<feature type="transmembrane region" description="Helical" evidence="6">
    <location>
        <begin position="61"/>
        <end position="82"/>
    </location>
</feature>
<evidence type="ECO:0000256" key="2">
    <source>
        <dbReference type="ARBA" id="ARBA00022692"/>
    </source>
</evidence>
<keyword evidence="2 6" id="KW-0812">Transmembrane</keyword>
<comment type="subcellular location">
    <subcellularLocation>
        <location evidence="1">Membrane</location>
        <topology evidence="1">Multi-pass membrane protein</topology>
    </subcellularLocation>
</comment>
<feature type="transmembrane region" description="Helical" evidence="6">
    <location>
        <begin position="122"/>
        <end position="143"/>
    </location>
</feature>
<keyword evidence="3 6" id="KW-1133">Transmembrane helix</keyword>
<name>A0A8J8SZX3_HALGN</name>
<evidence type="ECO:0000256" key="1">
    <source>
        <dbReference type="ARBA" id="ARBA00004141"/>
    </source>
</evidence>
<dbReference type="EMBL" id="RRYP01012560">
    <property type="protein sequence ID" value="TNV77029.1"/>
    <property type="molecule type" value="Genomic_DNA"/>
</dbReference>
<evidence type="ECO:0000259" key="7">
    <source>
        <dbReference type="Pfam" id="PF00892"/>
    </source>
</evidence>
<evidence type="ECO:0000256" key="6">
    <source>
        <dbReference type="SAM" id="Phobius"/>
    </source>
</evidence>
<feature type="transmembrane region" description="Helical" evidence="6">
    <location>
        <begin position="217"/>
        <end position="236"/>
    </location>
</feature>
<feature type="region of interest" description="Disordered" evidence="5">
    <location>
        <begin position="1"/>
        <end position="20"/>
    </location>
</feature>